<protein>
    <submittedName>
        <fullName evidence="2">Uncharacterized protein</fullName>
    </submittedName>
</protein>
<evidence type="ECO:0000256" key="1">
    <source>
        <dbReference type="SAM" id="SignalP"/>
    </source>
</evidence>
<evidence type="ECO:0000313" key="3">
    <source>
        <dbReference type="Proteomes" id="UP000541185"/>
    </source>
</evidence>
<dbReference type="Proteomes" id="UP000541185">
    <property type="component" value="Unassembled WGS sequence"/>
</dbReference>
<feature type="chain" id="PRO_5032385740" evidence="1">
    <location>
        <begin position="20"/>
        <end position="195"/>
    </location>
</feature>
<dbReference type="RefSeq" id="WP_169418790.1">
    <property type="nucleotide sequence ID" value="NZ_JABBFX010000001.1"/>
</dbReference>
<sequence>MIAALLRSVVLALLATGMAGCVATKYDTIPYDTPRPAELAELSGCSDAARNRNEPCVALVRASDWQTLTDIEVDANQAWRIELPKNQRWFDASRISSPLDGEPGSDQMNTAADWKRMPGAPWFALAVGVAAKAGDEVQGQAVRNLPGSRDVGFIFRPTRAGTLVFFPNDAIPPTGSHYFYGNNGGQIWVKLTRLQ</sequence>
<dbReference type="AlphaFoldDB" id="A0A848H5X3"/>
<comment type="caution">
    <text evidence="2">The sequence shown here is derived from an EMBL/GenBank/DDBJ whole genome shotgun (WGS) entry which is preliminary data.</text>
</comment>
<organism evidence="2 3">
    <name type="scientific">Ramlibacter agri</name>
    <dbReference type="NCBI Taxonomy" id="2728837"/>
    <lineage>
        <taxon>Bacteria</taxon>
        <taxon>Pseudomonadati</taxon>
        <taxon>Pseudomonadota</taxon>
        <taxon>Betaproteobacteria</taxon>
        <taxon>Burkholderiales</taxon>
        <taxon>Comamonadaceae</taxon>
        <taxon>Ramlibacter</taxon>
    </lineage>
</organism>
<reference evidence="2 3" key="1">
    <citation type="submission" date="2020-04" db="EMBL/GenBank/DDBJ databases">
        <title>Ramlibacter sp. G-1-2-2 isolated from soil.</title>
        <authorList>
            <person name="Dahal R.H."/>
        </authorList>
    </citation>
    <scope>NUCLEOTIDE SEQUENCE [LARGE SCALE GENOMIC DNA]</scope>
    <source>
        <strain evidence="2 3">G-1-2-2</strain>
    </source>
</reference>
<gene>
    <name evidence="2" type="ORF">HHL11_13025</name>
</gene>
<name>A0A848H5X3_9BURK</name>
<keyword evidence="1" id="KW-0732">Signal</keyword>
<keyword evidence="3" id="KW-1185">Reference proteome</keyword>
<evidence type="ECO:0000313" key="2">
    <source>
        <dbReference type="EMBL" id="NML44680.1"/>
    </source>
</evidence>
<feature type="signal peptide" evidence="1">
    <location>
        <begin position="1"/>
        <end position="19"/>
    </location>
</feature>
<accession>A0A848H5X3</accession>
<dbReference type="EMBL" id="JABBFX010000001">
    <property type="protein sequence ID" value="NML44680.1"/>
    <property type="molecule type" value="Genomic_DNA"/>
</dbReference>
<dbReference type="PROSITE" id="PS51257">
    <property type="entry name" value="PROKAR_LIPOPROTEIN"/>
    <property type="match status" value="1"/>
</dbReference>
<proteinExistence type="predicted"/>